<dbReference type="Proteomes" id="UP000193560">
    <property type="component" value="Unassembled WGS sequence"/>
</dbReference>
<accession>A0A1X2I8U2</accession>
<feature type="chain" id="PRO_5010873405" evidence="2">
    <location>
        <begin position="21"/>
        <end position="124"/>
    </location>
</feature>
<evidence type="ECO:0000313" key="4">
    <source>
        <dbReference type="Proteomes" id="UP000193560"/>
    </source>
</evidence>
<evidence type="ECO:0000256" key="2">
    <source>
        <dbReference type="SAM" id="SignalP"/>
    </source>
</evidence>
<comment type="caution">
    <text evidence="3">The sequence shown here is derived from an EMBL/GenBank/DDBJ whole genome shotgun (WGS) entry which is preliminary data.</text>
</comment>
<evidence type="ECO:0000313" key="3">
    <source>
        <dbReference type="EMBL" id="ORZ11598.1"/>
    </source>
</evidence>
<feature type="signal peptide" evidence="2">
    <location>
        <begin position="1"/>
        <end position="20"/>
    </location>
</feature>
<evidence type="ECO:0000256" key="1">
    <source>
        <dbReference type="SAM" id="MobiDB-lite"/>
    </source>
</evidence>
<keyword evidence="2" id="KW-0732">Signal</keyword>
<dbReference type="EMBL" id="MCGE01000021">
    <property type="protein sequence ID" value="ORZ11598.1"/>
    <property type="molecule type" value="Genomic_DNA"/>
</dbReference>
<reference evidence="3 4" key="1">
    <citation type="submission" date="2016-07" db="EMBL/GenBank/DDBJ databases">
        <title>Pervasive Adenine N6-methylation of Active Genes in Fungi.</title>
        <authorList>
            <consortium name="DOE Joint Genome Institute"/>
            <person name="Mondo S.J."/>
            <person name="Dannebaum R.O."/>
            <person name="Kuo R.C."/>
            <person name="Labutti K."/>
            <person name="Haridas S."/>
            <person name="Kuo A."/>
            <person name="Salamov A."/>
            <person name="Ahrendt S.R."/>
            <person name="Lipzen A."/>
            <person name="Sullivan W."/>
            <person name="Andreopoulos W.B."/>
            <person name="Clum A."/>
            <person name="Lindquist E."/>
            <person name="Daum C."/>
            <person name="Ramamoorthy G.K."/>
            <person name="Gryganskyi A."/>
            <person name="Culley D."/>
            <person name="Magnuson J.K."/>
            <person name="James T.Y."/>
            <person name="O'Malley M.A."/>
            <person name="Stajich J.E."/>
            <person name="Spatafora J.W."/>
            <person name="Visel A."/>
            <person name="Grigoriev I.V."/>
        </authorList>
    </citation>
    <scope>NUCLEOTIDE SEQUENCE [LARGE SCALE GENOMIC DNA]</scope>
    <source>
        <strain evidence="3 4">NRRL 1336</strain>
    </source>
</reference>
<organism evidence="3 4">
    <name type="scientific">Absidia repens</name>
    <dbReference type="NCBI Taxonomy" id="90262"/>
    <lineage>
        <taxon>Eukaryota</taxon>
        <taxon>Fungi</taxon>
        <taxon>Fungi incertae sedis</taxon>
        <taxon>Mucoromycota</taxon>
        <taxon>Mucoromycotina</taxon>
        <taxon>Mucoromycetes</taxon>
        <taxon>Mucorales</taxon>
        <taxon>Cunninghamellaceae</taxon>
        <taxon>Absidia</taxon>
    </lineage>
</organism>
<keyword evidence="4" id="KW-1185">Reference proteome</keyword>
<gene>
    <name evidence="3" type="ORF">BCR42DRAFT_421398</name>
</gene>
<dbReference type="AlphaFoldDB" id="A0A1X2I8U2"/>
<sequence>MVQASSFLLLLALSAVMIQGAPLTARFKEHPSKDDATAVQSKLQENDVRNLYEAGVGQTAGDAPIVASRPPTDQTSNCMTQSNTQPQQGTPPQQDTGSEPDAELPAPPEGPGANSPLGVMSILK</sequence>
<feature type="compositionally biased region" description="Low complexity" evidence="1">
    <location>
        <begin position="80"/>
        <end position="94"/>
    </location>
</feature>
<protein>
    <submittedName>
        <fullName evidence="3">Uncharacterized protein</fullName>
    </submittedName>
</protein>
<proteinExistence type="predicted"/>
<name>A0A1X2I8U2_9FUNG</name>
<feature type="region of interest" description="Disordered" evidence="1">
    <location>
        <begin position="53"/>
        <end position="124"/>
    </location>
</feature>